<keyword evidence="2" id="KW-0812">Transmembrane</keyword>
<keyword evidence="4" id="KW-1185">Reference proteome</keyword>
<reference evidence="3 4" key="1">
    <citation type="submission" date="2020-07" db="EMBL/GenBank/DDBJ databases">
        <authorList>
            <person name="Cui H."/>
        </authorList>
    </citation>
    <scope>NUCLEOTIDE SEQUENCE [LARGE SCALE GENOMIC DNA]</scope>
    <source>
        <strain evidence="3 4">YPL8</strain>
    </source>
</reference>
<evidence type="ECO:0000256" key="2">
    <source>
        <dbReference type="SAM" id="Phobius"/>
    </source>
</evidence>
<dbReference type="EMBL" id="CP058601">
    <property type="protein sequence ID" value="QLG49640.1"/>
    <property type="molecule type" value="Genomic_DNA"/>
</dbReference>
<feature type="transmembrane region" description="Helical" evidence="2">
    <location>
        <begin position="99"/>
        <end position="119"/>
    </location>
</feature>
<feature type="transmembrane region" description="Helical" evidence="2">
    <location>
        <begin position="408"/>
        <end position="430"/>
    </location>
</feature>
<protein>
    <submittedName>
        <fullName evidence="3">Manganese transporter</fullName>
    </submittedName>
</protein>
<dbReference type="Proteomes" id="UP000509241">
    <property type="component" value="Chromosome"/>
</dbReference>
<dbReference type="InterPro" id="IPR021552">
    <property type="entry name" value="ArsP_2"/>
</dbReference>
<dbReference type="AlphaFoldDB" id="A0A7D5KZN1"/>
<feature type="transmembrane region" description="Helical" evidence="2">
    <location>
        <begin position="126"/>
        <end position="143"/>
    </location>
</feature>
<feature type="transmembrane region" description="Helical" evidence="2">
    <location>
        <begin position="71"/>
        <end position="93"/>
    </location>
</feature>
<evidence type="ECO:0000313" key="3">
    <source>
        <dbReference type="EMBL" id="QLG49640.1"/>
    </source>
</evidence>
<evidence type="ECO:0000313" key="4">
    <source>
        <dbReference type="Proteomes" id="UP000509241"/>
    </source>
</evidence>
<dbReference type="KEGG" id="haly:HYG82_12595"/>
<feature type="transmembrane region" description="Helical" evidence="2">
    <location>
        <begin position="309"/>
        <end position="329"/>
    </location>
</feature>
<feature type="transmembrane region" description="Helical" evidence="2">
    <location>
        <begin position="368"/>
        <end position="387"/>
    </location>
</feature>
<dbReference type="GeneID" id="56034144"/>
<dbReference type="OrthoDB" id="169735at2157"/>
<gene>
    <name evidence="3" type="ORF">HYG82_12595</name>
</gene>
<accession>A0A7D5KZN1</accession>
<dbReference type="Pfam" id="PF11449">
    <property type="entry name" value="ArsP_2"/>
    <property type="match status" value="1"/>
</dbReference>
<keyword evidence="2" id="KW-0472">Membrane</keyword>
<organism evidence="3 4">
    <name type="scientific">Natrinema halophilum</name>
    <dbReference type="NCBI Taxonomy" id="1699371"/>
    <lineage>
        <taxon>Archaea</taxon>
        <taxon>Methanobacteriati</taxon>
        <taxon>Methanobacteriota</taxon>
        <taxon>Stenosarchaea group</taxon>
        <taxon>Halobacteria</taxon>
        <taxon>Halobacteriales</taxon>
        <taxon>Natrialbaceae</taxon>
        <taxon>Natrinema</taxon>
    </lineage>
</organism>
<sequence>MIRLWILAVFSDALNITGQQAVDILIFSLRDGFVQVSAFVAITVLIFSYIQYVTGGRIVSYLESNERMQPLAGALLGLTPGCGGAIIAMPLYIRGTISFGTVVATLAATAGDSAFVILALAPEAALYAYGLAFISAVLFGYAIDIWGLGVGRVDEAVARVSQPMTDGGFTTTNVADGGPSIPEYQRTNSHCDSNGHRQGHGTGSRTGLHGRIDDAVETVSPAMRRFSHGVHVLWWAVAVAGLVAGVLYLARGAPEVPLEFRPTFFGLFTVAGLVGTSASFYLHFVGRRFIGEGDAGRVRDDFASTYETFQHAAMETSMVTVWVIGAYLIYEYGIVIFNVEIAAVAAAAGVLAPFGGALLGLIPGCAPQIVFAGIYAEGGIPFSALTANAISQDGDALFPLMAIDMKAAIVATIYTTIPALIVGVALYYVWPFASFGFGVL</sequence>
<proteinExistence type="predicted"/>
<dbReference type="NCBIfam" id="NF037962">
    <property type="entry name" value="arsenic_eff"/>
    <property type="match status" value="1"/>
</dbReference>
<feature type="transmembrane region" description="Helical" evidence="2">
    <location>
        <begin position="232"/>
        <end position="250"/>
    </location>
</feature>
<keyword evidence="2" id="KW-1133">Transmembrane helix</keyword>
<evidence type="ECO:0000256" key="1">
    <source>
        <dbReference type="SAM" id="MobiDB-lite"/>
    </source>
</evidence>
<feature type="region of interest" description="Disordered" evidence="1">
    <location>
        <begin position="190"/>
        <end position="209"/>
    </location>
</feature>
<feature type="transmembrane region" description="Helical" evidence="2">
    <location>
        <begin position="37"/>
        <end position="59"/>
    </location>
</feature>
<feature type="transmembrane region" description="Helical" evidence="2">
    <location>
        <begin position="262"/>
        <end position="284"/>
    </location>
</feature>
<name>A0A7D5KZN1_9EURY</name>
<dbReference type="RefSeq" id="WP_179261388.1">
    <property type="nucleotide sequence ID" value="NZ_CP058601.1"/>
</dbReference>
<feature type="transmembrane region" description="Helical" evidence="2">
    <location>
        <begin position="341"/>
        <end position="362"/>
    </location>
</feature>